<feature type="non-terminal residue" evidence="5">
    <location>
        <position position="316"/>
    </location>
</feature>
<sequence>MELPIDIDLLLIGKTSNGRSALGNTILRRKAFLSKSSQESVTKKVDYHVSNFNNFVIKVFDGPGVGYTCLDDEHSKILVIKAMEFAITTNPRGYHAFLLVTEYGGRFTDKDQDTVTFLKRIFGENFVKNFCILVLTNGDRFESEDNGLTFGEWCKEQTGVFKELLEECCHRVILFDNRTEVEAKKMKQLTDLIEMVDKLRLRGLRYTDENFQKAREAREKLMVEAKEPRVCEETMYEISLILQKLQWTHENVDQKDKRSYFDDLQQRAKNLYDNIQVQDKETGALHDIIHTTKSVQVTIADEIKISQIVIQEREKE</sequence>
<comment type="caution">
    <text evidence="5">The sequence shown here is derived from an EMBL/GenBank/DDBJ whole genome shotgun (WGS) entry which is preliminary data.</text>
</comment>
<accession>A0AAV2I8V8</accession>
<dbReference type="InterPro" id="IPR006703">
    <property type="entry name" value="G_AIG1"/>
</dbReference>
<keyword evidence="6" id="KW-1185">Reference proteome</keyword>
<keyword evidence="2" id="KW-0547">Nucleotide-binding</keyword>
<proteinExistence type="inferred from homology"/>
<dbReference type="Gene3D" id="3.40.50.300">
    <property type="entry name" value="P-loop containing nucleotide triphosphate hydrolases"/>
    <property type="match status" value="1"/>
</dbReference>
<comment type="similarity">
    <text evidence="1">Belongs to the TRAFAC class TrmE-Era-EngA-EngB-Septin-like GTPase superfamily. AIG1/Toc34/Toc159-like paraseptin GTPase family. IAN subfamily.</text>
</comment>
<evidence type="ECO:0000256" key="1">
    <source>
        <dbReference type="ARBA" id="ARBA00008535"/>
    </source>
</evidence>
<keyword evidence="3" id="KW-0342">GTP-binding</keyword>
<organism evidence="5 6">
    <name type="scientific">Lymnaea stagnalis</name>
    <name type="common">Great pond snail</name>
    <name type="synonym">Helix stagnalis</name>
    <dbReference type="NCBI Taxonomy" id="6523"/>
    <lineage>
        <taxon>Eukaryota</taxon>
        <taxon>Metazoa</taxon>
        <taxon>Spiralia</taxon>
        <taxon>Lophotrochozoa</taxon>
        <taxon>Mollusca</taxon>
        <taxon>Gastropoda</taxon>
        <taxon>Heterobranchia</taxon>
        <taxon>Euthyneura</taxon>
        <taxon>Panpulmonata</taxon>
        <taxon>Hygrophila</taxon>
        <taxon>Lymnaeoidea</taxon>
        <taxon>Lymnaeidae</taxon>
        <taxon>Lymnaea</taxon>
    </lineage>
</organism>
<dbReference type="GO" id="GO:0005525">
    <property type="term" value="F:GTP binding"/>
    <property type="evidence" value="ECO:0007669"/>
    <property type="project" value="UniProtKB-KW"/>
</dbReference>
<dbReference type="InterPro" id="IPR045058">
    <property type="entry name" value="GIMA/IAN/Toc"/>
</dbReference>
<dbReference type="PANTHER" id="PTHR10903:SF184">
    <property type="entry name" value="GTP-BINDING PROTEIN A"/>
    <property type="match status" value="1"/>
</dbReference>
<dbReference type="AlphaFoldDB" id="A0AAV2I8V8"/>
<evidence type="ECO:0000313" key="6">
    <source>
        <dbReference type="Proteomes" id="UP001497497"/>
    </source>
</evidence>
<evidence type="ECO:0000313" key="5">
    <source>
        <dbReference type="EMBL" id="CAL1542399.1"/>
    </source>
</evidence>
<dbReference type="EMBL" id="CAXITT010000483">
    <property type="protein sequence ID" value="CAL1542399.1"/>
    <property type="molecule type" value="Genomic_DNA"/>
</dbReference>
<dbReference type="PROSITE" id="PS51720">
    <property type="entry name" value="G_AIG1"/>
    <property type="match status" value="1"/>
</dbReference>
<reference evidence="5 6" key="1">
    <citation type="submission" date="2024-04" db="EMBL/GenBank/DDBJ databases">
        <authorList>
            <consortium name="Genoscope - CEA"/>
            <person name="William W."/>
        </authorList>
    </citation>
    <scope>NUCLEOTIDE SEQUENCE [LARGE SCALE GENOMIC DNA]</scope>
</reference>
<dbReference type="InterPro" id="IPR027417">
    <property type="entry name" value="P-loop_NTPase"/>
</dbReference>
<protein>
    <recommendedName>
        <fullName evidence="4">AIG1-type G domain-containing protein</fullName>
    </recommendedName>
</protein>
<gene>
    <name evidence="5" type="ORF">GSLYS_00015993001</name>
</gene>
<dbReference type="FunFam" id="3.40.50.300:FF:000840">
    <property type="entry name" value="Immune-associated nucleotide-binding protein 9"/>
    <property type="match status" value="1"/>
</dbReference>
<name>A0AAV2I8V8_LYMST</name>
<dbReference type="Proteomes" id="UP001497497">
    <property type="component" value="Unassembled WGS sequence"/>
</dbReference>
<dbReference type="PANTHER" id="PTHR10903">
    <property type="entry name" value="GTPASE, IMAP FAMILY MEMBER-RELATED"/>
    <property type="match status" value="1"/>
</dbReference>
<evidence type="ECO:0000256" key="3">
    <source>
        <dbReference type="ARBA" id="ARBA00023134"/>
    </source>
</evidence>
<feature type="domain" description="AIG1-type G" evidence="4">
    <location>
        <begin position="4"/>
        <end position="215"/>
    </location>
</feature>
<evidence type="ECO:0000259" key="4">
    <source>
        <dbReference type="PROSITE" id="PS51720"/>
    </source>
</evidence>
<dbReference type="SUPFAM" id="SSF52540">
    <property type="entry name" value="P-loop containing nucleoside triphosphate hydrolases"/>
    <property type="match status" value="1"/>
</dbReference>
<dbReference type="Pfam" id="PF04548">
    <property type="entry name" value="AIG1"/>
    <property type="match status" value="1"/>
</dbReference>
<evidence type="ECO:0000256" key="2">
    <source>
        <dbReference type="ARBA" id="ARBA00022741"/>
    </source>
</evidence>